<keyword evidence="5" id="KW-0049">Antioxidant</keyword>
<dbReference type="AlphaFoldDB" id="A0A1B0ZKH0"/>
<dbReference type="RefSeq" id="WP_065248489.1">
    <property type="nucleotide sequence ID" value="NZ_CP012117.1"/>
</dbReference>
<evidence type="ECO:0000313" key="15">
    <source>
        <dbReference type="Proteomes" id="UP000092596"/>
    </source>
</evidence>
<dbReference type="InterPro" id="IPR013766">
    <property type="entry name" value="Thioredoxin_domain"/>
</dbReference>
<reference evidence="14 15" key="1">
    <citation type="submission" date="2015-06" db="EMBL/GenBank/DDBJ databases">
        <title>Investigation of pathophysiology for high-risk pregnancy and development of treatment modality based on it.</title>
        <authorList>
            <person name="Kim B.-C."/>
            <person name="Lim S."/>
        </authorList>
    </citation>
    <scope>NUCLEOTIDE SEQUENCE [LARGE SCALE GENOMIC DNA]</scope>
    <source>
        <strain evidence="14 15">AD1-86</strain>
    </source>
</reference>
<keyword evidence="6 14" id="KW-0560">Oxidoreductase</keyword>
<dbReference type="InterPro" id="IPR000866">
    <property type="entry name" value="AhpC/TSA"/>
</dbReference>
<evidence type="ECO:0000256" key="2">
    <source>
        <dbReference type="ARBA" id="ARBA00011245"/>
    </source>
</evidence>
<dbReference type="KEGG" id="dva:DAD186_19640"/>
<gene>
    <name evidence="14" type="ORF">DAD186_19640</name>
</gene>
<dbReference type="GO" id="GO:0034599">
    <property type="term" value="P:cellular response to oxidative stress"/>
    <property type="evidence" value="ECO:0007669"/>
    <property type="project" value="TreeGrafter"/>
</dbReference>
<evidence type="ECO:0000259" key="13">
    <source>
        <dbReference type="PROSITE" id="PS51352"/>
    </source>
</evidence>
<comment type="subunit">
    <text evidence="2">Monomer.</text>
</comment>
<sequence length="159" mass="17313">MNVKLAPGDKAPDFDLPLAGGGRITLADLAGERALLWFYPAAGTSLCTRQARDLRDHVEELTANGARILGISPDPIEKVEEFVEKENLPYAMAADEDHAVMEAYGAWGEKNMYGVKKMGVIRSSFVIDAHGVLTAVKYRVGTPTHVEFVRKALSLDAQV</sequence>
<comment type="function">
    <text evidence="1">Thiol-specific peroxidase that catalyzes the reduction of hydrogen peroxide and organic hydroperoxides to water and alcohols, respectively. Plays a role in cell protection against oxidative stress by detoxifying peroxides and as sensor of hydrogen peroxide-mediated signaling events.</text>
</comment>
<dbReference type="InterPro" id="IPR036249">
    <property type="entry name" value="Thioredoxin-like_sf"/>
</dbReference>
<evidence type="ECO:0000256" key="8">
    <source>
        <dbReference type="ARBA" id="ARBA00023284"/>
    </source>
</evidence>
<name>A0A1B0ZKH0_9MICO</name>
<dbReference type="GO" id="GO:0005737">
    <property type="term" value="C:cytoplasm"/>
    <property type="evidence" value="ECO:0007669"/>
    <property type="project" value="TreeGrafter"/>
</dbReference>
<dbReference type="Gene3D" id="3.40.30.10">
    <property type="entry name" value="Glutaredoxin"/>
    <property type="match status" value="1"/>
</dbReference>
<dbReference type="Pfam" id="PF00578">
    <property type="entry name" value="AhpC-TSA"/>
    <property type="match status" value="1"/>
</dbReference>
<proteinExistence type="inferred from homology"/>
<dbReference type="EMBL" id="CP012117">
    <property type="protein sequence ID" value="ANP28514.1"/>
    <property type="molecule type" value="Genomic_DNA"/>
</dbReference>
<evidence type="ECO:0000256" key="9">
    <source>
        <dbReference type="ARBA" id="ARBA00032824"/>
    </source>
</evidence>
<evidence type="ECO:0000313" key="14">
    <source>
        <dbReference type="EMBL" id="ANP28514.1"/>
    </source>
</evidence>
<evidence type="ECO:0000256" key="5">
    <source>
        <dbReference type="ARBA" id="ARBA00022862"/>
    </source>
</evidence>
<protein>
    <recommendedName>
        <fullName evidence="3">thioredoxin-dependent peroxiredoxin</fullName>
        <ecNumber evidence="3">1.11.1.24</ecNumber>
    </recommendedName>
    <alternativeName>
        <fullName evidence="11">Bacterioferritin comigratory protein</fullName>
    </alternativeName>
    <alternativeName>
        <fullName evidence="9">Thioredoxin peroxidase</fullName>
    </alternativeName>
</protein>
<evidence type="ECO:0000256" key="4">
    <source>
        <dbReference type="ARBA" id="ARBA00022559"/>
    </source>
</evidence>
<dbReference type="FunFam" id="3.40.30.10:FF:000007">
    <property type="entry name" value="Thioredoxin-dependent thiol peroxidase"/>
    <property type="match status" value="1"/>
</dbReference>
<comment type="similarity">
    <text evidence="10">Belongs to the peroxiredoxin family. BCP/PrxQ subfamily.</text>
</comment>
<dbReference type="Proteomes" id="UP000092596">
    <property type="component" value="Chromosome"/>
</dbReference>
<evidence type="ECO:0000256" key="6">
    <source>
        <dbReference type="ARBA" id="ARBA00023002"/>
    </source>
</evidence>
<dbReference type="GO" id="GO:0008379">
    <property type="term" value="F:thioredoxin peroxidase activity"/>
    <property type="evidence" value="ECO:0007669"/>
    <property type="project" value="TreeGrafter"/>
</dbReference>
<evidence type="ECO:0000256" key="1">
    <source>
        <dbReference type="ARBA" id="ARBA00003330"/>
    </source>
</evidence>
<dbReference type="STRING" id="1630135.DAD186_19640"/>
<feature type="domain" description="Thioredoxin" evidence="13">
    <location>
        <begin position="5"/>
        <end position="158"/>
    </location>
</feature>
<organism evidence="14 15">
    <name type="scientific">Dermabacter vaginalis</name>
    <dbReference type="NCBI Taxonomy" id="1630135"/>
    <lineage>
        <taxon>Bacteria</taxon>
        <taxon>Bacillati</taxon>
        <taxon>Actinomycetota</taxon>
        <taxon>Actinomycetes</taxon>
        <taxon>Micrococcales</taxon>
        <taxon>Dermabacteraceae</taxon>
        <taxon>Dermabacter</taxon>
    </lineage>
</organism>
<evidence type="ECO:0000256" key="11">
    <source>
        <dbReference type="ARBA" id="ARBA00041373"/>
    </source>
</evidence>
<keyword evidence="7" id="KW-1015">Disulfide bond</keyword>
<dbReference type="PROSITE" id="PS51352">
    <property type="entry name" value="THIOREDOXIN_2"/>
    <property type="match status" value="1"/>
</dbReference>
<dbReference type="PANTHER" id="PTHR42801">
    <property type="entry name" value="THIOREDOXIN-DEPENDENT PEROXIDE REDUCTASE"/>
    <property type="match status" value="1"/>
</dbReference>
<dbReference type="SUPFAM" id="SSF52833">
    <property type="entry name" value="Thioredoxin-like"/>
    <property type="match status" value="1"/>
</dbReference>
<keyword evidence="4 14" id="KW-0575">Peroxidase</keyword>
<accession>A0A1B0ZKH0</accession>
<dbReference type="PANTHER" id="PTHR42801:SF4">
    <property type="entry name" value="AHPC_TSA FAMILY PROTEIN"/>
    <property type="match status" value="1"/>
</dbReference>
<evidence type="ECO:0000256" key="10">
    <source>
        <dbReference type="ARBA" id="ARBA00038489"/>
    </source>
</evidence>
<dbReference type="EC" id="1.11.1.24" evidence="3"/>
<dbReference type="CDD" id="cd03017">
    <property type="entry name" value="PRX_BCP"/>
    <property type="match status" value="1"/>
</dbReference>
<keyword evidence="8" id="KW-0676">Redox-active center</keyword>
<evidence type="ECO:0000256" key="7">
    <source>
        <dbReference type="ARBA" id="ARBA00023157"/>
    </source>
</evidence>
<evidence type="ECO:0000256" key="12">
    <source>
        <dbReference type="ARBA" id="ARBA00049091"/>
    </source>
</evidence>
<comment type="catalytic activity">
    <reaction evidence="12">
        <text>a hydroperoxide + [thioredoxin]-dithiol = an alcohol + [thioredoxin]-disulfide + H2O</text>
        <dbReference type="Rhea" id="RHEA:62620"/>
        <dbReference type="Rhea" id="RHEA-COMP:10698"/>
        <dbReference type="Rhea" id="RHEA-COMP:10700"/>
        <dbReference type="ChEBI" id="CHEBI:15377"/>
        <dbReference type="ChEBI" id="CHEBI:29950"/>
        <dbReference type="ChEBI" id="CHEBI:30879"/>
        <dbReference type="ChEBI" id="CHEBI:35924"/>
        <dbReference type="ChEBI" id="CHEBI:50058"/>
        <dbReference type="EC" id="1.11.1.24"/>
    </reaction>
</comment>
<dbReference type="InterPro" id="IPR050924">
    <property type="entry name" value="Peroxiredoxin_BCP/PrxQ"/>
</dbReference>
<dbReference type="PATRIC" id="fig|1630135.4.peg.1960"/>
<dbReference type="GO" id="GO:0045454">
    <property type="term" value="P:cell redox homeostasis"/>
    <property type="evidence" value="ECO:0007669"/>
    <property type="project" value="TreeGrafter"/>
</dbReference>
<evidence type="ECO:0000256" key="3">
    <source>
        <dbReference type="ARBA" id="ARBA00013017"/>
    </source>
</evidence>